<gene>
    <name evidence="1" type="ORF">LTS18_012355</name>
</gene>
<dbReference type="Proteomes" id="UP001186974">
    <property type="component" value="Unassembled WGS sequence"/>
</dbReference>
<proteinExistence type="predicted"/>
<dbReference type="EMBL" id="JAWDJW010010021">
    <property type="protein sequence ID" value="KAK3051873.1"/>
    <property type="molecule type" value="Genomic_DNA"/>
</dbReference>
<comment type="caution">
    <text evidence="1">The sequence shown here is derived from an EMBL/GenBank/DDBJ whole genome shotgun (WGS) entry which is preliminary data.</text>
</comment>
<accession>A0ACC3CXG4</accession>
<evidence type="ECO:0000313" key="2">
    <source>
        <dbReference type="Proteomes" id="UP001186974"/>
    </source>
</evidence>
<organism evidence="1 2">
    <name type="scientific">Coniosporium uncinatum</name>
    <dbReference type="NCBI Taxonomy" id="93489"/>
    <lineage>
        <taxon>Eukaryota</taxon>
        <taxon>Fungi</taxon>
        <taxon>Dikarya</taxon>
        <taxon>Ascomycota</taxon>
        <taxon>Pezizomycotina</taxon>
        <taxon>Dothideomycetes</taxon>
        <taxon>Dothideomycetes incertae sedis</taxon>
        <taxon>Coniosporium</taxon>
    </lineage>
</organism>
<keyword evidence="2" id="KW-1185">Reference proteome</keyword>
<protein>
    <submittedName>
        <fullName evidence="1">Uncharacterized protein</fullName>
    </submittedName>
</protein>
<evidence type="ECO:0000313" key="1">
    <source>
        <dbReference type="EMBL" id="KAK3051873.1"/>
    </source>
</evidence>
<name>A0ACC3CXG4_9PEZI</name>
<sequence length="277" mass="31853">MLLYSYCRVADDLIDEATNTAEARDWIDQLREFLDLSYKFPDDRKRMVEFVTSQFPASAQSALLLLPTKHLSKDPLYDLLKGFESDLLFSDGPEAKTRFPIKTEQDLDTYGFRVAGTVAHVVNDLVFHHYTLHSHTPDFKRRVCEAGESMGIALQYTNIARDIAVDAKLGRVYIPSSWLEEENLTPEAIVKNPQGVQVKELRSRLLERAFKLYEEARPAIERLPEEVKPGMRVAVESYMEIARTLRVEGYKVRDGRATVPVWRRILVAYKALSDKKR</sequence>
<reference evidence="1" key="1">
    <citation type="submission" date="2024-09" db="EMBL/GenBank/DDBJ databases">
        <title>Black Yeasts Isolated from many extreme environments.</title>
        <authorList>
            <person name="Coleine C."/>
            <person name="Stajich J.E."/>
            <person name="Selbmann L."/>
        </authorList>
    </citation>
    <scope>NUCLEOTIDE SEQUENCE</scope>
    <source>
        <strain evidence="1">CCFEE 5737</strain>
    </source>
</reference>